<dbReference type="SUPFAM" id="SSF161070">
    <property type="entry name" value="SNF-like"/>
    <property type="match status" value="1"/>
</dbReference>
<dbReference type="GO" id="GO:0016020">
    <property type="term" value="C:membrane"/>
    <property type="evidence" value="ECO:0007669"/>
    <property type="project" value="UniProtKB-SubCell"/>
</dbReference>
<feature type="transmembrane region" description="Helical" evidence="6">
    <location>
        <begin position="223"/>
        <end position="245"/>
    </location>
</feature>
<dbReference type="PROSITE" id="PS50267">
    <property type="entry name" value="NA_NEUROTRAN_SYMP_3"/>
    <property type="match status" value="1"/>
</dbReference>
<accession>A0A9D1T2U8</accession>
<dbReference type="Proteomes" id="UP000886845">
    <property type="component" value="Unassembled WGS sequence"/>
</dbReference>
<evidence type="ECO:0000313" key="8">
    <source>
        <dbReference type="Proteomes" id="UP000886845"/>
    </source>
</evidence>
<evidence type="ECO:0000313" key="7">
    <source>
        <dbReference type="EMBL" id="HIV09371.1"/>
    </source>
</evidence>
<name>A0A9D1T2U8_9BACT</name>
<dbReference type="NCBIfam" id="NF037979">
    <property type="entry name" value="Na_transp"/>
    <property type="match status" value="1"/>
</dbReference>
<evidence type="ECO:0000256" key="1">
    <source>
        <dbReference type="ARBA" id="ARBA00004141"/>
    </source>
</evidence>
<feature type="transmembrane region" description="Helical" evidence="6">
    <location>
        <begin position="257"/>
        <end position="281"/>
    </location>
</feature>
<protein>
    <submittedName>
        <fullName evidence="7">Sodium-dependent transporter</fullName>
    </submittedName>
</protein>
<feature type="transmembrane region" description="Helical" evidence="6">
    <location>
        <begin position="354"/>
        <end position="372"/>
    </location>
</feature>
<dbReference type="PRINTS" id="PR00176">
    <property type="entry name" value="NANEUSMPORT"/>
</dbReference>
<feature type="transmembrane region" description="Helical" evidence="6">
    <location>
        <begin position="305"/>
        <end position="333"/>
    </location>
</feature>
<keyword evidence="5 6" id="KW-0472">Membrane</keyword>
<dbReference type="InterPro" id="IPR037272">
    <property type="entry name" value="SNS_sf"/>
</dbReference>
<evidence type="ECO:0000256" key="3">
    <source>
        <dbReference type="ARBA" id="ARBA00022692"/>
    </source>
</evidence>
<evidence type="ECO:0000256" key="2">
    <source>
        <dbReference type="ARBA" id="ARBA00022448"/>
    </source>
</evidence>
<reference evidence="7" key="1">
    <citation type="submission" date="2020-10" db="EMBL/GenBank/DDBJ databases">
        <authorList>
            <person name="Gilroy R."/>
        </authorList>
    </citation>
    <scope>NUCLEOTIDE SEQUENCE</scope>
    <source>
        <strain evidence="7">35461</strain>
    </source>
</reference>
<dbReference type="PANTHER" id="PTHR42948:SF1">
    <property type="entry name" value="TRANSPORTER"/>
    <property type="match status" value="1"/>
</dbReference>
<comment type="subcellular location">
    <subcellularLocation>
        <location evidence="1">Membrane</location>
        <topology evidence="1">Multi-pass membrane protein</topology>
    </subcellularLocation>
</comment>
<dbReference type="InterPro" id="IPR047218">
    <property type="entry name" value="YocR/YhdH-like"/>
</dbReference>
<dbReference type="CDD" id="cd10336">
    <property type="entry name" value="SLC6sbd_Tyt1-Like"/>
    <property type="match status" value="1"/>
</dbReference>
<evidence type="ECO:0000256" key="5">
    <source>
        <dbReference type="ARBA" id="ARBA00023136"/>
    </source>
</evidence>
<reference evidence="7" key="2">
    <citation type="journal article" date="2021" name="PeerJ">
        <title>Extensive microbial diversity within the chicken gut microbiome revealed by metagenomics and culture.</title>
        <authorList>
            <person name="Gilroy R."/>
            <person name="Ravi A."/>
            <person name="Getino M."/>
            <person name="Pursley I."/>
            <person name="Horton D.L."/>
            <person name="Alikhan N.F."/>
            <person name="Baker D."/>
            <person name="Gharbi K."/>
            <person name="Hall N."/>
            <person name="Watson M."/>
            <person name="Adriaenssens E.M."/>
            <person name="Foster-Nyarko E."/>
            <person name="Jarju S."/>
            <person name="Secka A."/>
            <person name="Antonio M."/>
            <person name="Oren A."/>
            <person name="Chaudhuri R.R."/>
            <person name="La Ragione R."/>
            <person name="Hildebrand F."/>
            <person name="Pallen M.J."/>
        </authorList>
    </citation>
    <scope>NUCLEOTIDE SEQUENCE</scope>
    <source>
        <strain evidence="7">35461</strain>
    </source>
</reference>
<feature type="transmembrane region" description="Helical" evidence="6">
    <location>
        <begin position="392"/>
        <end position="411"/>
    </location>
</feature>
<evidence type="ECO:0000256" key="4">
    <source>
        <dbReference type="ARBA" id="ARBA00022989"/>
    </source>
</evidence>
<dbReference type="InterPro" id="IPR000175">
    <property type="entry name" value="Na/ntran_symport"/>
</dbReference>
<feature type="transmembrane region" description="Helical" evidence="6">
    <location>
        <begin position="175"/>
        <end position="203"/>
    </location>
</feature>
<comment type="caution">
    <text evidence="7">The sequence shown here is derived from an EMBL/GenBank/DDBJ whole genome shotgun (WGS) entry which is preliminary data.</text>
</comment>
<feature type="transmembrane region" description="Helical" evidence="6">
    <location>
        <begin position="103"/>
        <end position="125"/>
    </location>
</feature>
<proteinExistence type="predicted"/>
<feature type="transmembrane region" description="Helical" evidence="6">
    <location>
        <begin position="432"/>
        <end position="454"/>
    </location>
</feature>
<dbReference type="Pfam" id="PF00209">
    <property type="entry name" value="SNF"/>
    <property type="match status" value="2"/>
</dbReference>
<keyword evidence="2" id="KW-0813">Transport</keyword>
<keyword evidence="3 6" id="KW-0812">Transmembrane</keyword>
<feature type="transmembrane region" description="Helical" evidence="6">
    <location>
        <begin position="145"/>
        <end position="163"/>
    </location>
</feature>
<organism evidence="7 8">
    <name type="scientific">Candidatus Spyradenecus faecavium</name>
    <dbReference type="NCBI Taxonomy" id="2840947"/>
    <lineage>
        <taxon>Bacteria</taxon>
        <taxon>Pseudomonadati</taxon>
        <taxon>Lentisphaerota</taxon>
        <taxon>Lentisphaeria</taxon>
        <taxon>Lentisphaerales</taxon>
        <taxon>Lentisphaeraceae</taxon>
        <taxon>Lentisphaeraceae incertae sedis</taxon>
        <taxon>Candidatus Spyradenecus</taxon>
    </lineage>
</organism>
<dbReference type="EMBL" id="DVOR01000146">
    <property type="protein sequence ID" value="HIV09371.1"/>
    <property type="molecule type" value="Genomic_DNA"/>
</dbReference>
<dbReference type="PROSITE" id="PS51257">
    <property type="entry name" value="PROKAR_LIPOPROTEIN"/>
    <property type="match status" value="1"/>
</dbReference>
<dbReference type="AlphaFoldDB" id="A0A9D1T2U8"/>
<keyword evidence="4 6" id="KW-1133">Transmembrane helix</keyword>
<feature type="transmembrane region" description="Helical" evidence="6">
    <location>
        <begin position="41"/>
        <end position="62"/>
    </location>
</feature>
<sequence>MNDGKRESLATSLGFLLVSAGCAVGLGNVWRFPYIVGEGGGALFVLLYIAFLALFGLPMMVAEFAIGRASQRSLATAYPLLTPRPGPYRAISKAQIAGNWLLMMYYTTVAGWMLAYPVALLCGWFDFGDPGGFFATFTGNPTAQLFWMAVVCLIGFGVCALGLEKGVEGVSKKMMAALFVLLVGLAVYALTLDGAGKGVAFYLMPSLEPLKTRPLFDIVFDALGQSFFTLSLGIGSMAIFGSYTSRRYTLPGESAKIIGIDTTVALLSGLVIFPACFAYDVRPDQGPNLIFITLPKVFAQMPHGLGVWVGAAFFVLLALAALTTVIAVFENIIAMTMETRRCTRHKAIKRNAPLLFLLSVPCALGFNLLSGVNPLGEGSTIMDLEDFLVSNIALPLGSMAVLIFCVSRRYWGWDNFLKEANTGRGLRFGNALRFYMAYVLPTLLAVVFVLGLYVKFFRS</sequence>
<dbReference type="PANTHER" id="PTHR42948">
    <property type="entry name" value="TRANSPORTER"/>
    <property type="match status" value="1"/>
</dbReference>
<gene>
    <name evidence="7" type="ORF">IAC79_04580</name>
</gene>
<evidence type="ECO:0000256" key="6">
    <source>
        <dbReference type="SAM" id="Phobius"/>
    </source>
</evidence>